<dbReference type="RefSeq" id="WP_344320539.1">
    <property type="nucleotide sequence ID" value="NZ_BAAASZ010000006.1"/>
</dbReference>
<organism evidence="2 3">
    <name type="scientific">Streptomyces macrosporus</name>
    <dbReference type="NCBI Taxonomy" id="44032"/>
    <lineage>
        <taxon>Bacteria</taxon>
        <taxon>Bacillati</taxon>
        <taxon>Actinomycetota</taxon>
        <taxon>Actinomycetes</taxon>
        <taxon>Kitasatosporales</taxon>
        <taxon>Streptomycetaceae</taxon>
        <taxon>Streptomyces</taxon>
    </lineage>
</organism>
<proteinExistence type="predicted"/>
<dbReference type="EMBL" id="BAAASZ010000006">
    <property type="protein sequence ID" value="GAA2427017.1"/>
    <property type="molecule type" value="Genomic_DNA"/>
</dbReference>
<dbReference type="Proteomes" id="UP001501638">
    <property type="component" value="Unassembled WGS sequence"/>
</dbReference>
<accession>A0ABN3JEA8</accession>
<dbReference type="GO" id="GO:0016787">
    <property type="term" value="F:hydrolase activity"/>
    <property type="evidence" value="ECO:0007669"/>
    <property type="project" value="UniProtKB-KW"/>
</dbReference>
<feature type="domain" description="Beta-lactamase-related" evidence="1">
    <location>
        <begin position="18"/>
        <end position="372"/>
    </location>
</feature>
<protein>
    <submittedName>
        <fullName evidence="2">Serine hydrolase domain-containing protein</fullName>
    </submittedName>
</protein>
<reference evidence="2 3" key="1">
    <citation type="journal article" date="2019" name="Int. J. Syst. Evol. Microbiol.">
        <title>The Global Catalogue of Microorganisms (GCM) 10K type strain sequencing project: providing services to taxonomists for standard genome sequencing and annotation.</title>
        <authorList>
            <consortium name="The Broad Institute Genomics Platform"/>
            <consortium name="The Broad Institute Genome Sequencing Center for Infectious Disease"/>
            <person name="Wu L."/>
            <person name="Ma J."/>
        </authorList>
    </citation>
    <scope>NUCLEOTIDE SEQUENCE [LARGE SCALE GENOMIC DNA]</scope>
    <source>
        <strain evidence="2 3">JCM 6305</strain>
    </source>
</reference>
<sequence length="381" mass="40671">MEHGGWADEGYGAVADAFRRNFSERGELGAAVTVFVDGREVADLWGGIADERTGRPWEKDTAAPIFSAVKGVTTLCALLLDQEGKLDLDAPVARYWPEFARHGKERITTRTVLAHRAGLPALDRTPSLAEITAWTPVVRALEEQEPLWEPGEAIEYHGHTFGFLVGEVIRRITGLTPGAYLRRAVADELGLRTWIGVPEEEIPRLARVKEPDGGIPLPPADSLITRILTMNGALVFPGTDDPHGYGSPRVLAAEFPGAGGASTARGLATLYAAAATGIDGVVPRLLSRNTLDDIVRELSSGPSWSGIPDLGTRWGTGFKLDCPSCPMLGPRSFGHDGAGGPMGFGDDEYGVGFGYVANHMLGSDDDRVDHLVAAVRKCLGA</sequence>
<evidence type="ECO:0000259" key="1">
    <source>
        <dbReference type="Pfam" id="PF00144"/>
    </source>
</evidence>
<dbReference type="InterPro" id="IPR001466">
    <property type="entry name" value="Beta-lactam-related"/>
</dbReference>
<dbReference type="Gene3D" id="3.40.710.10">
    <property type="entry name" value="DD-peptidase/beta-lactamase superfamily"/>
    <property type="match status" value="1"/>
</dbReference>
<keyword evidence="3" id="KW-1185">Reference proteome</keyword>
<dbReference type="PANTHER" id="PTHR43319:SF3">
    <property type="entry name" value="BETA-LACTAMASE-RELATED DOMAIN-CONTAINING PROTEIN"/>
    <property type="match status" value="1"/>
</dbReference>
<gene>
    <name evidence="2" type="ORF">GCM10010405_06990</name>
</gene>
<dbReference type="SUPFAM" id="SSF56601">
    <property type="entry name" value="beta-lactamase/transpeptidase-like"/>
    <property type="match status" value="1"/>
</dbReference>
<dbReference type="InterPro" id="IPR012338">
    <property type="entry name" value="Beta-lactam/transpept-like"/>
</dbReference>
<name>A0ABN3JEA8_9ACTN</name>
<evidence type="ECO:0000313" key="2">
    <source>
        <dbReference type="EMBL" id="GAA2427017.1"/>
    </source>
</evidence>
<evidence type="ECO:0000313" key="3">
    <source>
        <dbReference type="Proteomes" id="UP001501638"/>
    </source>
</evidence>
<dbReference type="PANTHER" id="PTHR43319">
    <property type="entry name" value="BETA-LACTAMASE-RELATED"/>
    <property type="match status" value="1"/>
</dbReference>
<dbReference type="Pfam" id="PF00144">
    <property type="entry name" value="Beta-lactamase"/>
    <property type="match status" value="1"/>
</dbReference>
<keyword evidence="2" id="KW-0378">Hydrolase</keyword>
<dbReference type="InterPro" id="IPR052907">
    <property type="entry name" value="Beta-lactamase/esterase"/>
</dbReference>
<comment type="caution">
    <text evidence="2">The sequence shown here is derived from an EMBL/GenBank/DDBJ whole genome shotgun (WGS) entry which is preliminary data.</text>
</comment>